<sequence length="60" mass="7289">MGERISFETLREYFPKGQITTYEKDYVICDVHKRVKTFRWLLEGSIDYYIPVENPDNDIR</sequence>
<evidence type="ECO:0000313" key="2">
    <source>
        <dbReference type="Proteomes" id="UP001059209"/>
    </source>
</evidence>
<evidence type="ECO:0000313" key="1">
    <source>
        <dbReference type="EMBL" id="UWX55265.1"/>
    </source>
</evidence>
<dbReference type="EMBL" id="CP104205">
    <property type="protein sequence ID" value="UWX55265.1"/>
    <property type="molecule type" value="Genomic_DNA"/>
</dbReference>
<keyword evidence="2" id="KW-1185">Reference proteome</keyword>
<gene>
    <name evidence="1" type="ORF">NYZ99_01195</name>
</gene>
<protein>
    <submittedName>
        <fullName evidence="1">Uncharacterized protein</fullName>
    </submittedName>
</protein>
<proteinExistence type="predicted"/>
<name>A0ABY5YAW5_9FLAO</name>
<accession>A0ABY5YAW5</accession>
<dbReference type="Proteomes" id="UP001059209">
    <property type="component" value="Chromosome"/>
</dbReference>
<reference evidence="1" key="1">
    <citation type="submission" date="2022-09" db="EMBL/GenBank/DDBJ databases">
        <title>Maribacter litopenaei sp. nov., isolated from the intestinal tract of the Pacific White Shrimp, Litopenaeus vannamei.</title>
        <authorList>
            <person name="Kim S.Y."/>
            <person name="Hwang C.Y."/>
        </authorList>
    </citation>
    <scope>NUCLEOTIDE SEQUENCE</scope>
    <source>
        <strain evidence="1">HL-LV01</strain>
    </source>
</reference>
<organism evidence="1 2">
    <name type="scientific">Maribacter litopenaei</name>
    <dbReference type="NCBI Taxonomy" id="2976127"/>
    <lineage>
        <taxon>Bacteria</taxon>
        <taxon>Pseudomonadati</taxon>
        <taxon>Bacteroidota</taxon>
        <taxon>Flavobacteriia</taxon>
        <taxon>Flavobacteriales</taxon>
        <taxon>Flavobacteriaceae</taxon>
        <taxon>Maribacter</taxon>
    </lineage>
</organism>
<dbReference type="RefSeq" id="WP_260573128.1">
    <property type="nucleotide sequence ID" value="NZ_CP104205.1"/>
</dbReference>